<feature type="region of interest" description="Disordered" evidence="2">
    <location>
        <begin position="180"/>
        <end position="204"/>
    </location>
</feature>
<accession>A0A1Q9D7Q0</accession>
<dbReference type="Proteomes" id="UP000186817">
    <property type="component" value="Unassembled WGS sequence"/>
</dbReference>
<protein>
    <submittedName>
        <fullName evidence="3">Uncharacterized protein</fullName>
    </submittedName>
</protein>
<evidence type="ECO:0000256" key="2">
    <source>
        <dbReference type="SAM" id="MobiDB-lite"/>
    </source>
</evidence>
<feature type="compositionally biased region" description="Basic and acidic residues" evidence="2">
    <location>
        <begin position="652"/>
        <end position="668"/>
    </location>
</feature>
<evidence type="ECO:0000313" key="3">
    <source>
        <dbReference type="EMBL" id="OLP91243.1"/>
    </source>
</evidence>
<dbReference type="OrthoDB" id="441482at2759"/>
<dbReference type="EMBL" id="LSRX01000675">
    <property type="protein sequence ID" value="OLP91243.1"/>
    <property type="molecule type" value="Genomic_DNA"/>
</dbReference>
<keyword evidence="1" id="KW-0175">Coiled coil</keyword>
<comment type="caution">
    <text evidence="3">The sequence shown here is derived from an EMBL/GenBank/DDBJ whole genome shotgun (WGS) entry which is preliminary data.</text>
</comment>
<reference evidence="3 4" key="1">
    <citation type="submission" date="2016-02" db="EMBL/GenBank/DDBJ databases">
        <title>Genome analysis of coral dinoflagellate symbionts highlights evolutionary adaptations to a symbiotic lifestyle.</title>
        <authorList>
            <person name="Aranda M."/>
            <person name="Li Y."/>
            <person name="Liew Y.J."/>
            <person name="Baumgarten S."/>
            <person name="Simakov O."/>
            <person name="Wilson M."/>
            <person name="Piel J."/>
            <person name="Ashoor H."/>
            <person name="Bougouffa S."/>
            <person name="Bajic V.B."/>
            <person name="Ryu T."/>
            <person name="Ravasi T."/>
            <person name="Bayer T."/>
            <person name="Micklem G."/>
            <person name="Kim H."/>
            <person name="Bhak J."/>
            <person name="Lajeunesse T.C."/>
            <person name="Voolstra C.R."/>
        </authorList>
    </citation>
    <scope>NUCLEOTIDE SEQUENCE [LARGE SCALE GENOMIC DNA]</scope>
    <source>
        <strain evidence="3 4">CCMP2467</strain>
    </source>
</reference>
<feature type="coiled-coil region" evidence="1">
    <location>
        <begin position="737"/>
        <end position="764"/>
    </location>
</feature>
<keyword evidence="4" id="KW-1185">Reference proteome</keyword>
<sequence length="894" mass="101327">MLQLWQAIHKHWSSPRNTAEADVEWNDDLVGFLNAVPRADILKAVHCIVQEYNQRTGHAVLAIDLHLAILASLEENQVFSQKNLDTGLALHSGIVILHWGIHRSWEMQVGLPGQCLTLLLELFTSSKSPRPATAPFYNKRLIVVEAMRLAVQMHLLHQLLLTAPHDVATAVSPAPHNVAPVTPAKHPPVSATGPPRRSATSPMDDEPMFQATHRSTYEQLLDQIARRAKGVGLFWSQQDHAMSEGDGQLARFKTMTWLADANLQRLQGSDLLCFERSARGQPSLTVTNIGGLYAGREQHEIPQHCEGEGVKRYSVFCSCAHASLVDTFWRTRRGISGTQLLLGQNAPHFTEEQIREISKHDALLAEQIRRAKEHGVRMSWQDLEDVPVHQTSTPYYWPKEADIVLLQETHWGFGRDDNQWLMDDWIAITSADSSSRFSGVAAFLRRSKFQEDAISHCTWIPGRLLHIRCQGHRAVLDVVVAYQWVWQEKDADKALLLEQKLVLLNTWTSIDFVLTRRRHADLEAKTAHPTALDLVPWFVEFQRASKALRRASRQRRRNWLEHQVTLAEDAFTFQTTGLQLEFSEAEIRLHAACIRSTLHYGLHAVGLTDAVLRRLEAFDARMAGEEQMEVDQRAAVARNEVDLVFGRPLAAAEKEKEKEEDRPPKWPKQEGGGKGSQQSNWSGWGGNRQKRQLEPAQPTGNSCPDKATQELLQDAGAKWSELYSQGQVTMPLRVMLMMGLVQELKRALEEVRVEEDKYARCKEAGWARAKKQIVLEKDPLSNSEILRMLDTMESHVHREGVPQCFKSAKPYEELESAEVAPFVLTISLRTQAADELHDIFTRLSGNACCKLLGFRVRPERGARQPLAKLLEQKFQETEYCDWKKATSWRARSSA</sequence>
<evidence type="ECO:0000313" key="4">
    <source>
        <dbReference type="Proteomes" id="UP000186817"/>
    </source>
</evidence>
<evidence type="ECO:0000256" key="1">
    <source>
        <dbReference type="SAM" id="Coils"/>
    </source>
</evidence>
<name>A0A1Q9D7Q0_SYMMI</name>
<feature type="region of interest" description="Disordered" evidence="2">
    <location>
        <begin position="648"/>
        <end position="706"/>
    </location>
</feature>
<dbReference type="InterPro" id="IPR036691">
    <property type="entry name" value="Endo/exonu/phosph_ase_sf"/>
</dbReference>
<dbReference type="Gene3D" id="3.60.10.10">
    <property type="entry name" value="Endonuclease/exonuclease/phosphatase"/>
    <property type="match status" value="1"/>
</dbReference>
<gene>
    <name evidence="3" type="ORF">AK812_SmicGene27113</name>
</gene>
<organism evidence="3 4">
    <name type="scientific">Symbiodinium microadriaticum</name>
    <name type="common">Dinoflagellate</name>
    <name type="synonym">Zooxanthella microadriatica</name>
    <dbReference type="NCBI Taxonomy" id="2951"/>
    <lineage>
        <taxon>Eukaryota</taxon>
        <taxon>Sar</taxon>
        <taxon>Alveolata</taxon>
        <taxon>Dinophyceae</taxon>
        <taxon>Suessiales</taxon>
        <taxon>Symbiodiniaceae</taxon>
        <taxon>Symbiodinium</taxon>
    </lineage>
</organism>
<proteinExistence type="predicted"/>
<dbReference type="AlphaFoldDB" id="A0A1Q9D7Q0"/>